<gene>
    <name evidence="3" type="ORF">MRX98_04700</name>
</gene>
<dbReference type="Pfam" id="PF05378">
    <property type="entry name" value="Hydant_A_N"/>
    <property type="match status" value="1"/>
</dbReference>
<dbReference type="GO" id="GO:0006749">
    <property type="term" value="P:glutathione metabolic process"/>
    <property type="evidence" value="ECO:0007669"/>
    <property type="project" value="TreeGrafter"/>
</dbReference>
<dbReference type="Pfam" id="PF01968">
    <property type="entry name" value="Hydantoinase_A"/>
    <property type="match status" value="1"/>
</dbReference>
<evidence type="ECO:0000259" key="2">
    <source>
        <dbReference type="Pfam" id="PF05378"/>
    </source>
</evidence>
<proteinExistence type="predicted"/>
<feature type="domain" description="Hydantoinase/oxoprolinase N-terminal" evidence="2">
    <location>
        <begin position="3"/>
        <end position="156"/>
    </location>
</feature>
<dbReference type="GO" id="GO:0017168">
    <property type="term" value="F:5-oxoprolinase (ATP-hydrolyzing) activity"/>
    <property type="evidence" value="ECO:0007669"/>
    <property type="project" value="TreeGrafter"/>
</dbReference>
<name>A0AA41QZB3_9BACT</name>
<dbReference type="InterPro" id="IPR008040">
    <property type="entry name" value="Hydant_A_N"/>
</dbReference>
<keyword evidence="4" id="KW-1185">Reference proteome</keyword>
<dbReference type="InterPro" id="IPR043129">
    <property type="entry name" value="ATPase_NBD"/>
</dbReference>
<dbReference type="PANTHER" id="PTHR11365">
    <property type="entry name" value="5-OXOPROLINASE RELATED"/>
    <property type="match status" value="1"/>
</dbReference>
<dbReference type="Proteomes" id="UP001165427">
    <property type="component" value="Unassembled WGS sequence"/>
</dbReference>
<evidence type="ECO:0000259" key="1">
    <source>
        <dbReference type="Pfam" id="PF01968"/>
    </source>
</evidence>
<dbReference type="InterPro" id="IPR045079">
    <property type="entry name" value="Oxoprolinase-like"/>
</dbReference>
<evidence type="ECO:0000313" key="4">
    <source>
        <dbReference type="Proteomes" id="UP001165427"/>
    </source>
</evidence>
<dbReference type="RefSeq" id="WP_246903442.1">
    <property type="nucleotide sequence ID" value="NZ_JALJRB010000003.1"/>
</dbReference>
<organism evidence="3 4">
    <name type="scientific">Desulfatitalea alkaliphila</name>
    <dbReference type="NCBI Taxonomy" id="2929485"/>
    <lineage>
        <taxon>Bacteria</taxon>
        <taxon>Pseudomonadati</taxon>
        <taxon>Thermodesulfobacteriota</taxon>
        <taxon>Desulfobacteria</taxon>
        <taxon>Desulfobacterales</taxon>
        <taxon>Desulfosarcinaceae</taxon>
        <taxon>Desulfatitalea</taxon>
    </lineage>
</organism>
<dbReference type="AlphaFoldDB" id="A0AA41QZB3"/>
<dbReference type="PANTHER" id="PTHR11365:SF2">
    <property type="entry name" value="5-OXOPROLINASE"/>
    <property type="match status" value="1"/>
</dbReference>
<dbReference type="GO" id="GO:0005829">
    <property type="term" value="C:cytosol"/>
    <property type="evidence" value="ECO:0007669"/>
    <property type="project" value="TreeGrafter"/>
</dbReference>
<feature type="domain" description="Hydantoinase A/oxoprolinase" evidence="1">
    <location>
        <begin position="178"/>
        <end position="460"/>
    </location>
</feature>
<comment type="caution">
    <text evidence="3">The sequence shown here is derived from an EMBL/GenBank/DDBJ whole genome shotgun (WGS) entry which is preliminary data.</text>
</comment>
<sequence>MIIGLDVGGTHADVVLLSQAGLEKQAKVPTDESQLFETVLAGLDAVTEGVDPAKIRRIVLSTTLAANLVVQRKLPPVGMIVAGGPGIDPALFAPNEHYRVVKGAMDHRGREIAPLDEREIQEAAEQFKKEGIRYMGVVTKFSVHNPDHEKRMAAIVAPFCDQVFMGHQFSGNLNFPRRIDTTYLNAAVFPVHKAFFEAVKGSLAKKGLNVPLRILKPDGGNMNFESSFDHPALTILSGPSASVMGALTTAPSSGATWILDIGGTTTDMALLIDGVPLLAPLGIEIGPYKTLIRALQTHSIGVGGDSVVRMEEGALTVGPDRTGRAMAYGGTVPTPTDAFRVLGLMQGGDLGRAEAGLTPIAQQLGVGLETAAVRIVEQACRQILDAANEMLERINSKPVYTVHELWEGSEIRPRHLMVLGGPATQFAEYLMKQFDGSVSVVPHCEVANAIGCALARTTSEITLFADTSCQLAVASGELFNSEIPAAFTLEDARELALQLLREKALRRGANPDHLELEIVDAYQFNMIRGFTTIGKNIRVRAQVKPGLIQGYDPIGGKLRREDL</sequence>
<dbReference type="InterPro" id="IPR002821">
    <property type="entry name" value="Hydantoinase_A"/>
</dbReference>
<accession>A0AA41QZB3</accession>
<protein>
    <submittedName>
        <fullName evidence="3">Hydantoinase/oxoprolinase family protein</fullName>
    </submittedName>
</protein>
<dbReference type="EMBL" id="JALJRB010000003">
    <property type="protein sequence ID" value="MCJ8499862.1"/>
    <property type="molecule type" value="Genomic_DNA"/>
</dbReference>
<reference evidence="3" key="1">
    <citation type="submission" date="2022-04" db="EMBL/GenBank/DDBJ databases">
        <title>Desulfatitalea alkaliphila sp. nov., a novel anaerobic sulfate-reducing bacterium isolated from terrestrial mud volcano, Taman Peninsula, Russia.</title>
        <authorList>
            <person name="Khomyakova M.A."/>
            <person name="Merkel A.Y."/>
            <person name="Slobodkin A.I."/>
        </authorList>
    </citation>
    <scope>NUCLEOTIDE SEQUENCE</scope>
    <source>
        <strain evidence="3">M08but</strain>
    </source>
</reference>
<dbReference type="SUPFAM" id="SSF53067">
    <property type="entry name" value="Actin-like ATPase domain"/>
    <property type="match status" value="1"/>
</dbReference>
<evidence type="ECO:0000313" key="3">
    <source>
        <dbReference type="EMBL" id="MCJ8499862.1"/>
    </source>
</evidence>